<keyword evidence="1" id="KW-0732">Signal</keyword>
<evidence type="ECO:0000259" key="2">
    <source>
        <dbReference type="Pfam" id="PF22322"/>
    </source>
</evidence>
<dbReference type="EMBL" id="CP002305">
    <property type="protein sequence ID" value="ADQ17071.1"/>
    <property type="molecule type" value="Genomic_DNA"/>
</dbReference>
<reference key="1">
    <citation type="submission" date="2010-11" db="EMBL/GenBank/DDBJ databases">
        <title>The complete genome of Leadbetterella byssophila DSM 17132.</title>
        <authorList>
            <consortium name="US DOE Joint Genome Institute (JGI-PGF)"/>
            <person name="Lucas S."/>
            <person name="Copeland A."/>
            <person name="Lapidus A."/>
            <person name="Glavina del Rio T."/>
            <person name="Dalin E."/>
            <person name="Tice H."/>
            <person name="Bruce D."/>
            <person name="Goodwin L."/>
            <person name="Pitluck S."/>
            <person name="Kyrpides N."/>
            <person name="Mavromatis K."/>
            <person name="Ivanova N."/>
            <person name="Teshima H."/>
            <person name="Brettin T."/>
            <person name="Detter J.C."/>
            <person name="Han C."/>
            <person name="Tapia R."/>
            <person name="Land M."/>
            <person name="Hauser L."/>
            <person name="Markowitz V."/>
            <person name="Cheng J.-F."/>
            <person name="Hugenholtz P."/>
            <person name="Woyke T."/>
            <person name="Wu D."/>
            <person name="Tindall B."/>
            <person name="Pomrenke H.G."/>
            <person name="Brambilla E."/>
            <person name="Klenk H.-P."/>
            <person name="Eisen J.A."/>
        </authorList>
    </citation>
    <scope>NUCLEOTIDE SEQUENCE [LARGE SCALE GENOMIC DNA]</scope>
    <source>
        <strain>DSM 17132</strain>
    </source>
</reference>
<dbReference type="STRING" id="649349.Lbys_1352"/>
<protein>
    <recommendedName>
        <fullName evidence="2">DUF6973 domain-containing protein</fullName>
    </recommendedName>
</protein>
<proteinExistence type="predicted"/>
<reference evidence="3 4" key="2">
    <citation type="journal article" date="2011" name="Stand. Genomic Sci.">
        <title>Complete genome sequence of Leadbetterella byssophila type strain (4M15).</title>
        <authorList>
            <person name="Abt B."/>
            <person name="Teshima H."/>
            <person name="Lucas S."/>
            <person name="Lapidus A."/>
            <person name="Del Rio T.G."/>
            <person name="Nolan M."/>
            <person name="Tice H."/>
            <person name="Cheng J.F."/>
            <person name="Pitluck S."/>
            <person name="Liolios K."/>
            <person name="Pagani I."/>
            <person name="Ivanova N."/>
            <person name="Mavromatis K."/>
            <person name="Pati A."/>
            <person name="Tapia R."/>
            <person name="Han C."/>
            <person name="Goodwin L."/>
            <person name="Chen A."/>
            <person name="Palaniappan K."/>
            <person name="Land M."/>
            <person name="Hauser L."/>
            <person name="Chang Y.J."/>
            <person name="Jeffries C.D."/>
            <person name="Rohde M."/>
            <person name="Goker M."/>
            <person name="Tindall B.J."/>
            <person name="Detter J.C."/>
            <person name="Woyke T."/>
            <person name="Bristow J."/>
            <person name="Eisen J.A."/>
            <person name="Markowitz V."/>
            <person name="Hugenholtz P."/>
            <person name="Klenk H.P."/>
            <person name="Kyrpides N.C."/>
        </authorList>
    </citation>
    <scope>NUCLEOTIDE SEQUENCE [LARGE SCALE GENOMIC DNA]</scope>
    <source>
        <strain evidence="4">DSM 17132 / JCM 16389 / KACC 11308 / NBRC 106382 / 4M15</strain>
    </source>
</reference>
<evidence type="ECO:0000313" key="3">
    <source>
        <dbReference type="EMBL" id="ADQ17071.1"/>
    </source>
</evidence>
<dbReference type="OrthoDB" id="1496068at2"/>
<dbReference type="HOGENOM" id="CLU_787066_0_0_10"/>
<dbReference type="RefSeq" id="WP_013408120.1">
    <property type="nucleotide sequence ID" value="NC_014655.1"/>
</dbReference>
<dbReference type="InterPro" id="IPR054246">
    <property type="entry name" value="DUF6973"/>
</dbReference>
<organism evidence="3 4">
    <name type="scientific">Leadbetterella byssophila (strain DSM 17132 / JCM 16389 / KACC 11308 / NBRC 106382 / 4M15)</name>
    <dbReference type="NCBI Taxonomy" id="649349"/>
    <lineage>
        <taxon>Bacteria</taxon>
        <taxon>Pseudomonadati</taxon>
        <taxon>Bacteroidota</taxon>
        <taxon>Cytophagia</taxon>
        <taxon>Cytophagales</taxon>
        <taxon>Leadbetterellaceae</taxon>
        <taxon>Leadbetterella</taxon>
    </lineage>
</organism>
<name>E4RVK7_LEAB4</name>
<feature type="signal peptide" evidence="1">
    <location>
        <begin position="1"/>
        <end position="22"/>
    </location>
</feature>
<dbReference type="KEGG" id="lby:Lbys_1352"/>
<keyword evidence="4" id="KW-1185">Reference proteome</keyword>
<dbReference type="Proteomes" id="UP000007435">
    <property type="component" value="Chromosome"/>
</dbReference>
<accession>E4RVK7</accession>
<dbReference type="AlphaFoldDB" id="E4RVK7"/>
<feature type="chain" id="PRO_5003186966" description="DUF6973 domain-containing protein" evidence="1">
    <location>
        <begin position="23"/>
        <end position="352"/>
    </location>
</feature>
<gene>
    <name evidence="3" type="ordered locus">Lbys_1352</name>
</gene>
<sequence length="352" mass="39471">MKNLLNVSLAIALLFSATLMSCKNDGLQPTEQPSDKFISFKGETIKIPANFPEELFGQTQEEFDSYMNGKTARKAREINSANLTYDEILEIFNKHLVKYPRVNYDSISNEDLKRILVDIPSIKSLEDALSKVDFIFDYYNTIVKNDIIPDVLALEKSKLSAKISGGSPGSLTDPERNVLLGNPTYGAIYAQAANDANYVTMVEWGVDIDNQKNNAFKHSLWNCLIIRGILGGAPASKTQAINFAQNGTSAHEKNNDGSQNHTPEAAMDLHNNMSARNWMDDEVKWGIGPFRKMPNFEKIKNTWYARANSSTFYDKSTNWTGILVLHGGNNSTTWNNLYNNLYGGHQHCVHME</sequence>
<feature type="domain" description="DUF6973" evidence="2">
    <location>
        <begin position="178"/>
        <end position="281"/>
    </location>
</feature>
<evidence type="ECO:0000256" key="1">
    <source>
        <dbReference type="SAM" id="SignalP"/>
    </source>
</evidence>
<evidence type="ECO:0000313" key="4">
    <source>
        <dbReference type="Proteomes" id="UP000007435"/>
    </source>
</evidence>
<dbReference type="Pfam" id="PF22322">
    <property type="entry name" value="DUF6973"/>
    <property type="match status" value="1"/>
</dbReference>
<dbReference type="PROSITE" id="PS51257">
    <property type="entry name" value="PROKAR_LIPOPROTEIN"/>
    <property type="match status" value="1"/>
</dbReference>